<dbReference type="Pfam" id="PF15487">
    <property type="entry name" value="FAM220"/>
    <property type="match status" value="1"/>
</dbReference>
<feature type="compositionally biased region" description="Basic and acidic residues" evidence="2">
    <location>
        <begin position="198"/>
        <end position="207"/>
    </location>
</feature>
<feature type="domain" description="SIPAR" evidence="3">
    <location>
        <begin position="6"/>
        <end position="392"/>
    </location>
</feature>
<dbReference type="PRINTS" id="PR01415">
    <property type="entry name" value="ANKYRIN"/>
</dbReference>
<evidence type="ECO:0000313" key="4">
    <source>
        <dbReference type="EMBL" id="KAH3869335.1"/>
    </source>
</evidence>
<dbReference type="InterPro" id="IPR036770">
    <property type="entry name" value="Ankyrin_rpt-contain_sf"/>
</dbReference>
<dbReference type="PANTHER" id="PTHR31980:SF1">
    <property type="entry name" value="PROTEIN FAM220A"/>
    <property type="match status" value="1"/>
</dbReference>
<dbReference type="Gene3D" id="1.25.40.20">
    <property type="entry name" value="Ankyrin repeat-containing domain"/>
    <property type="match status" value="1"/>
</dbReference>
<feature type="region of interest" description="Disordered" evidence="2">
    <location>
        <begin position="22"/>
        <end position="147"/>
    </location>
</feature>
<dbReference type="SUPFAM" id="SSF48403">
    <property type="entry name" value="Ankyrin repeat"/>
    <property type="match status" value="1"/>
</dbReference>
<comment type="caution">
    <text evidence="4">The sequence shown here is derived from an EMBL/GenBank/DDBJ whole genome shotgun (WGS) entry which is preliminary data.</text>
</comment>
<dbReference type="Pfam" id="PF12796">
    <property type="entry name" value="Ank_2"/>
    <property type="match status" value="1"/>
</dbReference>
<dbReference type="PROSITE" id="PS50297">
    <property type="entry name" value="ANK_REP_REGION"/>
    <property type="match status" value="2"/>
</dbReference>
<name>A0A9D4M3V5_DREPO</name>
<keyword evidence="5" id="KW-1185">Reference proteome</keyword>
<feature type="compositionally biased region" description="Basic residues" evidence="2">
    <location>
        <begin position="95"/>
        <end position="108"/>
    </location>
</feature>
<evidence type="ECO:0000313" key="5">
    <source>
        <dbReference type="Proteomes" id="UP000828390"/>
    </source>
</evidence>
<evidence type="ECO:0000256" key="2">
    <source>
        <dbReference type="SAM" id="MobiDB-lite"/>
    </source>
</evidence>
<feature type="repeat" description="ANK" evidence="1">
    <location>
        <begin position="496"/>
        <end position="518"/>
    </location>
</feature>
<feature type="repeat" description="ANK" evidence="1">
    <location>
        <begin position="532"/>
        <end position="564"/>
    </location>
</feature>
<feature type="region of interest" description="Disordered" evidence="2">
    <location>
        <begin position="164"/>
        <end position="207"/>
    </location>
</feature>
<dbReference type="Proteomes" id="UP000828390">
    <property type="component" value="Unassembled WGS sequence"/>
</dbReference>
<reference evidence="4" key="2">
    <citation type="submission" date="2020-11" db="EMBL/GenBank/DDBJ databases">
        <authorList>
            <person name="McCartney M.A."/>
            <person name="Auch B."/>
            <person name="Kono T."/>
            <person name="Mallez S."/>
            <person name="Becker A."/>
            <person name="Gohl D.M."/>
            <person name="Silverstein K.A.T."/>
            <person name="Koren S."/>
            <person name="Bechman K.B."/>
            <person name="Herman A."/>
            <person name="Abrahante J.E."/>
            <person name="Garbe J."/>
        </authorList>
    </citation>
    <scope>NUCLEOTIDE SEQUENCE</scope>
    <source>
        <strain evidence="4">Duluth1</strain>
        <tissue evidence="4">Whole animal</tissue>
    </source>
</reference>
<organism evidence="4 5">
    <name type="scientific">Dreissena polymorpha</name>
    <name type="common">Zebra mussel</name>
    <name type="synonym">Mytilus polymorpha</name>
    <dbReference type="NCBI Taxonomy" id="45954"/>
    <lineage>
        <taxon>Eukaryota</taxon>
        <taxon>Metazoa</taxon>
        <taxon>Spiralia</taxon>
        <taxon>Lophotrochozoa</taxon>
        <taxon>Mollusca</taxon>
        <taxon>Bivalvia</taxon>
        <taxon>Autobranchia</taxon>
        <taxon>Heteroconchia</taxon>
        <taxon>Euheterodonta</taxon>
        <taxon>Imparidentia</taxon>
        <taxon>Neoheterodontei</taxon>
        <taxon>Myida</taxon>
        <taxon>Dreissenoidea</taxon>
        <taxon>Dreissenidae</taxon>
        <taxon>Dreissena</taxon>
    </lineage>
</organism>
<dbReference type="SMART" id="SM00248">
    <property type="entry name" value="ANK"/>
    <property type="match status" value="3"/>
</dbReference>
<proteinExistence type="predicted"/>
<dbReference type="PANTHER" id="PTHR31980">
    <property type="entry name" value="PROTEIN FAM220A"/>
    <property type="match status" value="1"/>
</dbReference>
<reference evidence="4" key="1">
    <citation type="journal article" date="2019" name="bioRxiv">
        <title>The Genome of the Zebra Mussel, Dreissena polymorpha: A Resource for Invasive Species Research.</title>
        <authorList>
            <person name="McCartney M.A."/>
            <person name="Auch B."/>
            <person name="Kono T."/>
            <person name="Mallez S."/>
            <person name="Zhang Y."/>
            <person name="Obille A."/>
            <person name="Becker A."/>
            <person name="Abrahante J.E."/>
            <person name="Garbe J."/>
            <person name="Badalamenti J.P."/>
            <person name="Herman A."/>
            <person name="Mangelson H."/>
            <person name="Liachko I."/>
            <person name="Sullivan S."/>
            <person name="Sone E.D."/>
            <person name="Koren S."/>
            <person name="Silverstein K.A.T."/>
            <person name="Beckman K.B."/>
            <person name="Gohl D.M."/>
        </authorList>
    </citation>
    <scope>NUCLEOTIDE SEQUENCE</scope>
    <source>
        <strain evidence="4">Duluth1</strain>
        <tissue evidence="4">Whole animal</tissue>
    </source>
</reference>
<dbReference type="PROSITE" id="PS50088">
    <property type="entry name" value="ANK_REPEAT"/>
    <property type="match status" value="2"/>
</dbReference>
<evidence type="ECO:0000256" key="1">
    <source>
        <dbReference type="PROSITE-ProRule" id="PRU00023"/>
    </source>
</evidence>
<feature type="compositionally biased region" description="Basic and acidic residues" evidence="2">
    <location>
        <begin position="177"/>
        <end position="191"/>
    </location>
</feature>
<dbReference type="OrthoDB" id="60433at2759"/>
<dbReference type="AlphaFoldDB" id="A0A9D4M3V5"/>
<accession>A0A9D4M3V5</accession>
<gene>
    <name evidence="4" type="ORF">DPMN_032498</name>
</gene>
<feature type="compositionally biased region" description="Basic and acidic residues" evidence="2">
    <location>
        <begin position="22"/>
        <end position="34"/>
    </location>
</feature>
<dbReference type="InterPro" id="IPR002110">
    <property type="entry name" value="Ankyrin_rpt"/>
</dbReference>
<feature type="compositionally biased region" description="Polar residues" evidence="2">
    <location>
        <begin position="41"/>
        <end position="74"/>
    </location>
</feature>
<dbReference type="InterPro" id="IPR040355">
    <property type="entry name" value="FAM220A"/>
</dbReference>
<evidence type="ECO:0000259" key="3">
    <source>
        <dbReference type="Pfam" id="PF15487"/>
    </source>
</evidence>
<protein>
    <recommendedName>
        <fullName evidence="3">SIPAR domain-containing protein</fullName>
    </recommendedName>
</protein>
<keyword evidence="1" id="KW-0040">ANK repeat</keyword>
<dbReference type="EMBL" id="JAIWYP010000002">
    <property type="protein sequence ID" value="KAH3869335.1"/>
    <property type="molecule type" value="Genomic_DNA"/>
</dbReference>
<sequence length="585" mass="65186">MSRGPRDLRDLICVSRLTFRKSDDEVSSDDDKFNGDWNEISVGSSGSCDSRQDLASANQTKAQSPDSGCITNGGSPLDSGSVKDTELKLDLSSLHKNKKKAKKKKKKVMVIGPAKIPFPKAPPLPPVKSGSSESGLQRETFLVPAPPPADCKLKQTVHIARYVGSKPVQSESQKTGKLREPSSKHEGKAEQKTSTLKESNEKTEDKADLFDVESEPVRAKTPVVTTSRVKASDAESGNYDEMLSFMDATVVSSWLTKANKSVSEIASYITADDHFVQFAHFWLSDFPDSQKREIFELEIEILREEIGFAFAVGREEGKVSQRDISNLIGAIFREYPVKLLSSRGTFLFLDYLDIVTSGRTEKYKQLLSDVKCSTKNRQYAQWLLATRSFALVSIWCAIVNFYRNLLGRHGNSKCRVPEVPSSYRTVYERRLFQGFRRGFVDVVHYLHIGKYVDLHMVDSHERTLIFTAVMHNQPKILQYLVLKVKPPININHVSDTGNTALHAAVNSGNTQLVSILLKGHAIDVNCLNSQCENATPLHLAVMHGQKELVELLLKAGADKSLRMGDLTPVDIARDFEHPSIYSLLV</sequence>
<dbReference type="InterPro" id="IPR029155">
    <property type="entry name" value="SIPAR"/>
</dbReference>